<dbReference type="InterPro" id="IPR016187">
    <property type="entry name" value="CTDL_fold"/>
</dbReference>
<feature type="chain" id="PRO_5011453707" evidence="2">
    <location>
        <begin position="22"/>
        <end position="405"/>
    </location>
</feature>
<feature type="domain" description="Sulfatase-modifying factor enzyme-like" evidence="3">
    <location>
        <begin position="84"/>
        <end position="392"/>
    </location>
</feature>
<dbReference type="Pfam" id="PF03781">
    <property type="entry name" value="FGE-sulfatase"/>
    <property type="match status" value="1"/>
</dbReference>
<evidence type="ECO:0000313" key="5">
    <source>
        <dbReference type="Proteomes" id="UP000199031"/>
    </source>
</evidence>
<protein>
    <submittedName>
        <fullName evidence="4">Formylglycine-generating enzyme, required for sulfatase activity, contains SUMF1/FGE domain</fullName>
    </submittedName>
</protein>
<dbReference type="SUPFAM" id="SSF56436">
    <property type="entry name" value="C-type lectin-like"/>
    <property type="match status" value="1"/>
</dbReference>
<dbReference type="EMBL" id="FOXQ01000006">
    <property type="protein sequence ID" value="SFQ20248.1"/>
    <property type="molecule type" value="Genomic_DNA"/>
</dbReference>
<dbReference type="InterPro" id="IPR051043">
    <property type="entry name" value="Sulfatase_Mod_Factor_Kinase"/>
</dbReference>
<reference evidence="4 5" key="1">
    <citation type="submission" date="2016-10" db="EMBL/GenBank/DDBJ databases">
        <authorList>
            <person name="de Groot N.N."/>
        </authorList>
    </citation>
    <scope>NUCLEOTIDE SEQUENCE [LARGE SCALE GENOMIC DNA]</scope>
    <source>
        <strain evidence="4 5">DSM 28286</strain>
    </source>
</reference>
<proteinExistence type="predicted"/>
<evidence type="ECO:0000256" key="1">
    <source>
        <dbReference type="SAM" id="MobiDB-lite"/>
    </source>
</evidence>
<name>A0A1I5WL05_9BACT</name>
<dbReference type="PANTHER" id="PTHR23150:SF19">
    <property type="entry name" value="FORMYLGLYCINE-GENERATING ENZYME"/>
    <property type="match status" value="1"/>
</dbReference>
<dbReference type="InterPro" id="IPR042095">
    <property type="entry name" value="SUMF_sf"/>
</dbReference>
<keyword evidence="5" id="KW-1185">Reference proteome</keyword>
<dbReference type="GO" id="GO:0120147">
    <property type="term" value="F:formylglycine-generating oxidase activity"/>
    <property type="evidence" value="ECO:0007669"/>
    <property type="project" value="TreeGrafter"/>
</dbReference>
<dbReference type="AlphaFoldDB" id="A0A1I5WL05"/>
<gene>
    <name evidence="4" type="ORF">SAMN05444277_106253</name>
</gene>
<dbReference type="Gene3D" id="3.90.1580.10">
    <property type="entry name" value="paralog of FGE (formylglycine-generating enzyme)"/>
    <property type="match status" value="1"/>
</dbReference>
<keyword evidence="2" id="KW-0732">Signal</keyword>
<feature type="region of interest" description="Disordered" evidence="1">
    <location>
        <begin position="330"/>
        <end position="355"/>
    </location>
</feature>
<accession>A0A1I5WL05</accession>
<evidence type="ECO:0000313" key="4">
    <source>
        <dbReference type="EMBL" id="SFQ20248.1"/>
    </source>
</evidence>
<feature type="signal peptide" evidence="2">
    <location>
        <begin position="1"/>
        <end position="21"/>
    </location>
</feature>
<dbReference type="STRING" id="1465490.SAMN05444277_106253"/>
<evidence type="ECO:0000259" key="3">
    <source>
        <dbReference type="Pfam" id="PF03781"/>
    </source>
</evidence>
<dbReference type="PANTHER" id="PTHR23150">
    <property type="entry name" value="SULFATASE MODIFYING FACTOR 1, 2"/>
    <property type="match status" value="1"/>
</dbReference>
<organism evidence="4 5">
    <name type="scientific">Parafilimonas terrae</name>
    <dbReference type="NCBI Taxonomy" id="1465490"/>
    <lineage>
        <taxon>Bacteria</taxon>
        <taxon>Pseudomonadati</taxon>
        <taxon>Bacteroidota</taxon>
        <taxon>Chitinophagia</taxon>
        <taxon>Chitinophagales</taxon>
        <taxon>Chitinophagaceae</taxon>
        <taxon>Parafilimonas</taxon>
    </lineage>
</organism>
<sequence>MQRIKLFAATNLLMLAFFSCNNNKTPDEHIDSTAESAVAQAKIDGAVSCSVLGFTIADSVTYMKQGGKEFKPTVVNDYKPSHTIKDMVWVPGGEFSMGNVNPTNMEDGGHELMNDTRPIHRVYVNGFFMDKTEVTNAEFAAFVKATGYVTVAERKPTREEFPGVPEEDLVAGSAVFTPSATTNLSNYLQWWNYVRGADWQHPLGPGSTIEGKDNYPVVQVSWEDAEAYAKWAGKRLPTEAEWEFAARGGKTGEMYTWGNQLKPDGKWMTNIYEGKFPSTDQALDGYAGIAPVAKYPANGYDIYDMAGNVWEWCSDWYRPDYYKTLAEKGAVSKNPKGPSEPYDPDEPGAKKKVQRGGSFLCTDQYCTRYMVGTRGKGEYRSASNHVGFRCVKDASSGDLAALSNK</sequence>
<dbReference type="PROSITE" id="PS51257">
    <property type="entry name" value="PROKAR_LIPOPROTEIN"/>
    <property type="match status" value="1"/>
</dbReference>
<dbReference type="InterPro" id="IPR005532">
    <property type="entry name" value="SUMF_dom"/>
</dbReference>
<evidence type="ECO:0000256" key="2">
    <source>
        <dbReference type="SAM" id="SignalP"/>
    </source>
</evidence>
<dbReference type="RefSeq" id="WP_245751383.1">
    <property type="nucleotide sequence ID" value="NZ_FOXQ01000006.1"/>
</dbReference>
<dbReference type="Proteomes" id="UP000199031">
    <property type="component" value="Unassembled WGS sequence"/>
</dbReference>